<dbReference type="RefSeq" id="WP_157590638.1">
    <property type="nucleotide sequence ID" value="NZ_WPIN01000027.1"/>
</dbReference>
<keyword evidence="2" id="KW-0472">Membrane</keyword>
<dbReference type="Proteomes" id="UP000436006">
    <property type="component" value="Unassembled WGS sequence"/>
</dbReference>
<feature type="transmembrane region" description="Helical" evidence="2">
    <location>
        <begin position="6"/>
        <end position="29"/>
    </location>
</feature>
<evidence type="ECO:0000256" key="1">
    <source>
        <dbReference type="SAM" id="MobiDB-lite"/>
    </source>
</evidence>
<sequence>MPVVSRGIIYSLIAVVLILLLGIAALLGVSYQRHQRLEDATIDFQRNLTQKESKIVDLQAKLANCDTIQTTVPIDSSWSSTTSVEAGDSTQVSSKSPPKW</sequence>
<keyword evidence="2" id="KW-1133">Transmembrane helix</keyword>
<comment type="caution">
    <text evidence="3">The sequence shown here is derived from an EMBL/GenBank/DDBJ whole genome shotgun (WGS) entry which is preliminary data.</text>
</comment>
<feature type="region of interest" description="Disordered" evidence="1">
    <location>
        <begin position="78"/>
        <end position="100"/>
    </location>
</feature>
<protein>
    <submittedName>
        <fullName evidence="3">Uncharacterized protein</fullName>
    </submittedName>
</protein>
<proteinExistence type="predicted"/>
<evidence type="ECO:0000256" key="2">
    <source>
        <dbReference type="SAM" id="Phobius"/>
    </source>
</evidence>
<name>A0A7K1SPY6_9BACT</name>
<dbReference type="AlphaFoldDB" id="A0A7K1SPY6"/>
<evidence type="ECO:0000313" key="4">
    <source>
        <dbReference type="Proteomes" id="UP000436006"/>
    </source>
</evidence>
<evidence type="ECO:0000313" key="3">
    <source>
        <dbReference type="EMBL" id="MVM35837.1"/>
    </source>
</evidence>
<organism evidence="3 4">
    <name type="scientific">Spirosoma arboris</name>
    <dbReference type="NCBI Taxonomy" id="2682092"/>
    <lineage>
        <taxon>Bacteria</taxon>
        <taxon>Pseudomonadati</taxon>
        <taxon>Bacteroidota</taxon>
        <taxon>Cytophagia</taxon>
        <taxon>Cytophagales</taxon>
        <taxon>Cytophagaceae</taxon>
        <taxon>Spirosoma</taxon>
    </lineage>
</organism>
<reference evidence="3 4" key="1">
    <citation type="submission" date="2019-12" db="EMBL/GenBank/DDBJ databases">
        <title>Spirosoma sp. HMF4905 genome sequencing and assembly.</title>
        <authorList>
            <person name="Kang H."/>
            <person name="Cha I."/>
            <person name="Kim H."/>
            <person name="Joh K."/>
        </authorList>
    </citation>
    <scope>NUCLEOTIDE SEQUENCE [LARGE SCALE GENOMIC DNA]</scope>
    <source>
        <strain evidence="3 4">HMF4905</strain>
    </source>
</reference>
<dbReference type="EMBL" id="WPIN01000027">
    <property type="protein sequence ID" value="MVM35837.1"/>
    <property type="molecule type" value="Genomic_DNA"/>
</dbReference>
<accession>A0A7K1SPY6</accession>
<keyword evidence="2" id="KW-0812">Transmembrane</keyword>
<keyword evidence="4" id="KW-1185">Reference proteome</keyword>
<gene>
    <name evidence="3" type="ORF">GO755_37825</name>
</gene>